<dbReference type="AlphaFoldDB" id="A0A8J7GGU3"/>
<dbReference type="EMBL" id="JADOUF010000001">
    <property type="protein sequence ID" value="MBG6135908.1"/>
    <property type="molecule type" value="Genomic_DNA"/>
</dbReference>
<evidence type="ECO:0000313" key="3">
    <source>
        <dbReference type="Proteomes" id="UP000622552"/>
    </source>
</evidence>
<evidence type="ECO:0000256" key="1">
    <source>
        <dbReference type="SAM" id="MobiDB-lite"/>
    </source>
</evidence>
<comment type="caution">
    <text evidence="2">The sequence shown here is derived from an EMBL/GenBank/DDBJ whole genome shotgun (WGS) entry which is preliminary data.</text>
</comment>
<keyword evidence="3" id="KW-1185">Reference proteome</keyword>
<gene>
    <name evidence="2" type="ORF">IW245_002102</name>
</gene>
<evidence type="ECO:0000313" key="2">
    <source>
        <dbReference type="EMBL" id="MBG6135908.1"/>
    </source>
</evidence>
<feature type="region of interest" description="Disordered" evidence="1">
    <location>
        <begin position="1"/>
        <end position="26"/>
    </location>
</feature>
<protein>
    <submittedName>
        <fullName evidence="2">Uncharacterized protein</fullName>
    </submittedName>
</protein>
<reference evidence="2" key="1">
    <citation type="submission" date="2020-11" db="EMBL/GenBank/DDBJ databases">
        <title>Sequencing the genomes of 1000 actinobacteria strains.</title>
        <authorList>
            <person name="Klenk H.-P."/>
        </authorList>
    </citation>
    <scope>NUCLEOTIDE SEQUENCE</scope>
    <source>
        <strain evidence="2">DSM 45356</strain>
    </source>
</reference>
<sequence>MPGGNDAQRLTGGFTRLDSQAETARDPTALRDLASGPAVEVWLTPSAVDEHRIAVYPHFERTGLSWANEDREAQDAARHLFTARASVVRRRGGALVPACLSPNR</sequence>
<accession>A0A8J7GGU3</accession>
<proteinExistence type="predicted"/>
<name>A0A8J7GGU3_9ACTN</name>
<organism evidence="2 3">
    <name type="scientific">Longispora fulva</name>
    <dbReference type="NCBI Taxonomy" id="619741"/>
    <lineage>
        <taxon>Bacteria</taxon>
        <taxon>Bacillati</taxon>
        <taxon>Actinomycetota</taxon>
        <taxon>Actinomycetes</taxon>
        <taxon>Micromonosporales</taxon>
        <taxon>Micromonosporaceae</taxon>
        <taxon>Longispora</taxon>
    </lineage>
</organism>
<dbReference type="Proteomes" id="UP000622552">
    <property type="component" value="Unassembled WGS sequence"/>
</dbReference>